<sequence length="41" mass="4863">MEEPRLKPAKPDKPAGFSRLGLVLVNLPWLFVLLVLYWIWR</sequence>
<evidence type="ECO:0000313" key="2">
    <source>
        <dbReference type="EMBL" id="SFZ77130.1"/>
    </source>
</evidence>
<dbReference type="Proteomes" id="UP000186513">
    <property type="component" value="Unassembled WGS sequence"/>
</dbReference>
<reference evidence="2 3" key="1">
    <citation type="submission" date="2016-11" db="EMBL/GenBank/DDBJ databases">
        <authorList>
            <person name="Jaros S."/>
            <person name="Januszkiewicz K."/>
            <person name="Wedrychowicz H."/>
        </authorList>
    </citation>
    <scope>NUCLEOTIDE SEQUENCE [LARGE SCALE GENOMIC DNA]</scope>
    <source>
        <strain evidence="2 3">DSM 18899</strain>
    </source>
</reference>
<protein>
    <submittedName>
        <fullName evidence="2">Uncharacterized protein</fullName>
    </submittedName>
</protein>
<organism evidence="2 3">
    <name type="scientific">Chitinimonas taiwanensis DSM 18899</name>
    <dbReference type="NCBI Taxonomy" id="1121279"/>
    <lineage>
        <taxon>Bacteria</taxon>
        <taxon>Pseudomonadati</taxon>
        <taxon>Pseudomonadota</taxon>
        <taxon>Betaproteobacteria</taxon>
        <taxon>Neisseriales</taxon>
        <taxon>Chitinibacteraceae</taxon>
        <taxon>Chitinimonas</taxon>
    </lineage>
</organism>
<dbReference type="STRING" id="1121279.SAMN02745887_02244"/>
<name>A0A1K2HLK6_9NEIS</name>
<keyword evidence="3" id="KW-1185">Reference proteome</keyword>
<keyword evidence="1" id="KW-1133">Transmembrane helix</keyword>
<evidence type="ECO:0000256" key="1">
    <source>
        <dbReference type="SAM" id="Phobius"/>
    </source>
</evidence>
<dbReference type="RefSeq" id="WP_281247366.1">
    <property type="nucleotide sequence ID" value="NZ_FPKR01000008.1"/>
</dbReference>
<gene>
    <name evidence="2" type="ORF">SAMN02745887_02244</name>
</gene>
<dbReference type="AlphaFoldDB" id="A0A1K2HLK6"/>
<dbReference type="EMBL" id="FPKR01000008">
    <property type="protein sequence ID" value="SFZ77130.1"/>
    <property type="molecule type" value="Genomic_DNA"/>
</dbReference>
<proteinExistence type="predicted"/>
<feature type="transmembrane region" description="Helical" evidence="1">
    <location>
        <begin position="20"/>
        <end position="40"/>
    </location>
</feature>
<keyword evidence="1" id="KW-0472">Membrane</keyword>
<evidence type="ECO:0000313" key="3">
    <source>
        <dbReference type="Proteomes" id="UP000186513"/>
    </source>
</evidence>
<accession>A0A1K2HLK6</accession>
<keyword evidence="1" id="KW-0812">Transmembrane</keyword>